<comment type="caution">
    <text evidence="2">The sequence shown here is derived from an EMBL/GenBank/DDBJ whole genome shotgun (WGS) entry which is preliminary data.</text>
</comment>
<evidence type="ECO:0000313" key="2">
    <source>
        <dbReference type="EMBL" id="KAK7443540.1"/>
    </source>
</evidence>
<accession>A0ABR1J097</accession>
<dbReference type="EMBL" id="JBANRG010000054">
    <property type="protein sequence ID" value="KAK7443540.1"/>
    <property type="molecule type" value="Genomic_DNA"/>
</dbReference>
<dbReference type="PANTHER" id="PTHR10622">
    <property type="entry name" value="HET DOMAIN-CONTAINING PROTEIN"/>
    <property type="match status" value="1"/>
</dbReference>
<evidence type="ECO:0000313" key="3">
    <source>
        <dbReference type="Proteomes" id="UP001498398"/>
    </source>
</evidence>
<protein>
    <recommendedName>
        <fullName evidence="1">Heterokaryon incompatibility domain-containing protein</fullName>
    </recommendedName>
</protein>
<sequence length="322" mass="37082">MTISSSKLFAVDVITPYASHKRTGRIRATQSPVSCDHLMASTNVRPRCLIDVYTTKLIEFTKNDTIPPYAVLSHRWKLGEEVMYEELLYPRDETKAKLGYRKIMAACQKARDGGVHYIWVDTCCIKQGDDADIKANITSMYAYYQNAAVCYAYLADLPQARKSLDSSEWFTRGWTLQELLAPPTVIFFDKNWSRIGSRHELRYVIYIATTIPVNVLSSEKPVRDVSVVDRMTWALGRETTKPQDRAYCLQGLLGITVEPNYDEWYWTSFNRLGKALLAAYPELKQILQIDEYWFDRDGPETTGLCHLLWDKRNNGQAWDNVC</sequence>
<reference evidence="2 3" key="1">
    <citation type="submission" date="2024-01" db="EMBL/GenBank/DDBJ databases">
        <title>A draft genome for the cacao thread blight pathogen Marasmiellus scandens.</title>
        <authorList>
            <person name="Baruah I.K."/>
            <person name="Leung J."/>
            <person name="Bukari Y."/>
            <person name="Amoako-Attah I."/>
            <person name="Meinhardt L.W."/>
            <person name="Bailey B.A."/>
            <person name="Cohen S.P."/>
        </authorList>
    </citation>
    <scope>NUCLEOTIDE SEQUENCE [LARGE SCALE GENOMIC DNA]</scope>
    <source>
        <strain evidence="2 3">GH-19</strain>
    </source>
</reference>
<dbReference type="PANTHER" id="PTHR10622:SF10">
    <property type="entry name" value="HET DOMAIN-CONTAINING PROTEIN"/>
    <property type="match status" value="1"/>
</dbReference>
<organism evidence="2 3">
    <name type="scientific">Marasmiellus scandens</name>
    <dbReference type="NCBI Taxonomy" id="2682957"/>
    <lineage>
        <taxon>Eukaryota</taxon>
        <taxon>Fungi</taxon>
        <taxon>Dikarya</taxon>
        <taxon>Basidiomycota</taxon>
        <taxon>Agaricomycotina</taxon>
        <taxon>Agaricomycetes</taxon>
        <taxon>Agaricomycetidae</taxon>
        <taxon>Agaricales</taxon>
        <taxon>Marasmiineae</taxon>
        <taxon>Omphalotaceae</taxon>
        <taxon>Marasmiellus</taxon>
    </lineage>
</organism>
<dbReference type="InterPro" id="IPR010730">
    <property type="entry name" value="HET"/>
</dbReference>
<name>A0ABR1J097_9AGAR</name>
<evidence type="ECO:0000259" key="1">
    <source>
        <dbReference type="Pfam" id="PF06985"/>
    </source>
</evidence>
<proteinExistence type="predicted"/>
<dbReference type="Pfam" id="PF06985">
    <property type="entry name" value="HET"/>
    <property type="match status" value="1"/>
</dbReference>
<keyword evidence="3" id="KW-1185">Reference proteome</keyword>
<gene>
    <name evidence="2" type="ORF">VKT23_015713</name>
</gene>
<feature type="domain" description="Heterokaryon incompatibility" evidence="1">
    <location>
        <begin position="69"/>
        <end position="156"/>
    </location>
</feature>
<dbReference type="Proteomes" id="UP001498398">
    <property type="component" value="Unassembled WGS sequence"/>
</dbReference>